<evidence type="ECO:0000313" key="10">
    <source>
        <dbReference type="EMBL" id="SFU79630.1"/>
    </source>
</evidence>
<evidence type="ECO:0000256" key="4">
    <source>
        <dbReference type="ARBA" id="ARBA00022737"/>
    </source>
</evidence>
<accession>A0A1I7J3A8</accession>
<evidence type="ECO:0000256" key="8">
    <source>
        <dbReference type="SAM" id="MobiDB-lite"/>
    </source>
</evidence>
<dbReference type="InterPro" id="IPR004452">
    <property type="entry name" value="LutB/LldF"/>
</dbReference>
<feature type="region of interest" description="Disordered" evidence="8">
    <location>
        <begin position="475"/>
        <end position="507"/>
    </location>
</feature>
<dbReference type="InterPro" id="IPR009051">
    <property type="entry name" value="Helical_ferredxn"/>
</dbReference>
<dbReference type="InterPro" id="IPR024569">
    <property type="entry name" value="LutB_C"/>
</dbReference>
<dbReference type="AlphaFoldDB" id="A0A1I7J3A8"/>
<dbReference type="GO" id="GO:0046872">
    <property type="term" value="F:metal ion binding"/>
    <property type="evidence" value="ECO:0007669"/>
    <property type="project" value="UniProtKB-KW"/>
</dbReference>
<proteinExistence type="predicted"/>
<dbReference type="InterPro" id="IPR024185">
    <property type="entry name" value="FTHF_cligase-like_sf"/>
</dbReference>
<keyword evidence="11" id="KW-1185">Reference proteome</keyword>
<dbReference type="Gene3D" id="3.40.50.10420">
    <property type="entry name" value="NagB/RpiA/CoA transferase-like"/>
    <property type="match status" value="1"/>
</dbReference>
<dbReference type="Gene3D" id="1.10.1060.10">
    <property type="entry name" value="Alpha-helical ferredoxin"/>
    <property type="match status" value="1"/>
</dbReference>
<dbReference type="NCBIfam" id="TIGR00273">
    <property type="entry name" value="LutB/LldF family L-lactate oxidation iron-sulfur protein"/>
    <property type="match status" value="1"/>
</dbReference>
<dbReference type="SUPFAM" id="SSF100950">
    <property type="entry name" value="NagB/RpiA/CoA transferase-like"/>
    <property type="match status" value="1"/>
</dbReference>
<dbReference type="eggNOG" id="COG1139">
    <property type="taxonomic scope" value="Bacteria"/>
</dbReference>
<dbReference type="Pfam" id="PF11870">
    <property type="entry name" value="LutB_C"/>
    <property type="match status" value="1"/>
</dbReference>
<organism evidence="10 11">
    <name type="scientific">Alicyclobacillus macrosporangiidus</name>
    <dbReference type="NCBI Taxonomy" id="392015"/>
    <lineage>
        <taxon>Bacteria</taxon>
        <taxon>Bacillati</taxon>
        <taxon>Bacillota</taxon>
        <taxon>Bacilli</taxon>
        <taxon>Bacillales</taxon>
        <taxon>Alicyclobacillaceae</taxon>
        <taxon>Alicyclobacillus</taxon>
    </lineage>
</organism>
<keyword evidence="7" id="KW-0411">Iron-sulfur</keyword>
<evidence type="ECO:0000256" key="1">
    <source>
        <dbReference type="ARBA" id="ARBA00022448"/>
    </source>
</evidence>
<dbReference type="InterPro" id="IPR037171">
    <property type="entry name" value="NagB/RpiA_transferase-like"/>
</dbReference>
<keyword evidence="5" id="KW-0249">Electron transport</keyword>
<evidence type="ECO:0000256" key="2">
    <source>
        <dbReference type="ARBA" id="ARBA00022485"/>
    </source>
</evidence>
<evidence type="ECO:0000256" key="3">
    <source>
        <dbReference type="ARBA" id="ARBA00022723"/>
    </source>
</evidence>
<dbReference type="PANTHER" id="PTHR47153">
    <property type="entry name" value="LACTATE UTILIZATION PROTEIN B"/>
    <property type="match status" value="1"/>
</dbReference>
<evidence type="ECO:0000256" key="5">
    <source>
        <dbReference type="ARBA" id="ARBA00022982"/>
    </source>
</evidence>
<name>A0A1I7J3A8_9BACL</name>
<dbReference type="OrthoDB" id="9782337at2"/>
<protein>
    <submittedName>
        <fullName evidence="10">L-lactate dehydrogenase complex protein LldF</fullName>
    </submittedName>
</protein>
<feature type="compositionally biased region" description="Basic and acidic residues" evidence="8">
    <location>
        <begin position="487"/>
        <end position="507"/>
    </location>
</feature>
<dbReference type="EMBL" id="FPBV01000008">
    <property type="protein sequence ID" value="SFU79630.1"/>
    <property type="molecule type" value="Genomic_DNA"/>
</dbReference>
<dbReference type="PROSITE" id="PS00198">
    <property type="entry name" value="4FE4S_FER_1"/>
    <property type="match status" value="1"/>
</dbReference>
<dbReference type="STRING" id="392015.SAMN05421543_10898"/>
<feature type="domain" description="4Fe-4S ferredoxin-type" evidence="9">
    <location>
        <begin position="302"/>
        <end position="333"/>
    </location>
</feature>
<dbReference type="InterPro" id="IPR017900">
    <property type="entry name" value="4Fe4S_Fe_S_CS"/>
</dbReference>
<sequence>MEDGRRTTVMERAHHALQDEFLRKAVRFTTARLKNNKLKASEELGRWEDWRERGRRIRAHTVAHLDYYLKQFADQVRARGGKVYFAADAAEAARVVSGIVEEKKAKLIVKSKSMVSEEVHINRHLEALGAEVVETDLGEYIIQLAGEGPSHIIAPAIHKNREQIRDLFMRAGGEGLGTDTPSLAGFARRQLREKFLSADIGITGCNFAIAESGTVVLFTNEGNGRMVTTLPPVHIVMMGMERLLPTFADLEVMANLLPRAGTGQKLTAYMSMITGPRRPGELDGPDELHVVILDNNRSSQLGDPDFQEVLHCIRCGACLNVCPVYRQIGGHAYGAVYSGPIGAVLTPLLNQGSEYADLPYASSLCGACFEACPVKIPLHDMLVRLRRRNVREGRVKAAERFAFRGFRQAFSSPGRYRFVMRLARTAQRPLVRQGYIESTFGPLFGWTHSRHAPALDPVPFRERWKRLAPELEERALDREAVGQPAAVDRRQADPSRADDGGKGGAER</sequence>
<reference evidence="11" key="1">
    <citation type="submission" date="2016-10" db="EMBL/GenBank/DDBJ databases">
        <authorList>
            <person name="Varghese N."/>
        </authorList>
    </citation>
    <scope>NUCLEOTIDE SEQUENCE [LARGE SCALE GENOMIC DNA]</scope>
    <source>
        <strain evidence="11">DSM 17980</strain>
    </source>
</reference>
<dbReference type="Pfam" id="PF13183">
    <property type="entry name" value="Fer4_8"/>
    <property type="match status" value="1"/>
</dbReference>
<evidence type="ECO:0000313" key="11">
    <source>
        <dbReference type="Proteomes" id="UP000183508"/>
    </source>
</evidence>
<keyword evidence="3" id="KW-0479">Metal-binding</keyword>
<dbReference type="InterPro" id="IPR017896">
    <property type="entry name" value="4Fe4S_Fe-S-bd"/>
</dbReference>
<dbReference type="SUPFAM" id="SSF46548">
    <property type="entry name" value="alpha-helical ferredoxin"/>
    <property type="match status" value="1"/>
</dbReference>
<keyword evidence="1" id="KW-0813">Transport</keyword>
<gene>
    <name evidence="10" type="ORF">SAMN05421543_10898</name>
</gene>
<dbReference type="PANTHER" id="PTHR47153:SF2">
    <property type="entry name" value="LACTATE UTILIZATION PROTEIN B"/>
    <property type="match status" value="1"/>
</dbReference>
<keyword evidence="4" id="KW-0677">Repeat</keyword>
<dbReference type="GO" id="GO:0051539">
    <property type="term" value="F:4 iron, 4 sulfur cluster binding"/>
    <property type="evidence" value="ECO:0007669"/>
    <property type="project" value="UniProtKB-KW"/>
</dbReference>
<dbReference type="PROSITE" id="PS51379">
    <property type="entry name" value="4FE4S_FER_2"/>
    <property type="match status" value="1"/>
</dbReference>
<keyword evidence="2" id="KW-0004">4Fe-4S</keyword>
<dbReference type="Proteomes" id="UP000183508">
    <property type="component" value="Unassembled WGS sequence"/>
</dbReference>
<dbReference type="GO" id="GO:0006089">
    <property type="term" value="P:lactate metabolic process"/>
    <property type="evidence" value="ECO:0007669"/>
    <property type="project" value="InterPro"/>
</dbReference>
<evidence type="ECO:0000259" key="9">
    <source>
        <dbReference type="PROSITE" id="PS51379"/>
    </source>
</evidence>
<evidence type="ECO:0000256" key="6">
    <source>
        <dbReference type="ARBA" id="ARBA00023004"/>
    </source>
</evidence>
<dbReference type="Pfam" id="PF02589">
    <property type="entry name" value="LUD_dom"/>
    <property type="match status" value="1"/>
</dbReference>
<keyword evidence="6" id="KW-0408">Iron</keyword>
<evidence type="ECO:0000256" key="7">
    <source>
        <dbReference type="ARBA" id="ARBA00023014"/>
    </source>
</evidence>
<dbReference type="InterPro" id="IPR003741">
    <property type="entry name" value="LUD_dom"/>
</dbReference>
<dbReference type="RefSeq" id="WP_074951973.1">
    <property type="nucleotide sequence ID" value="NZ_FPBV01000008.1"/>
</dbReference>